<proteinExistence type="inferred from homology"/>
<keyword evidence="2" id="KW-0678">Repressor</keyword>
<dbReference type="GO" id="GO:0045892">
    <property type="term" value="P:negative regulation of DNA-templated transcription"/>
    <property type="evidence" value="ECO:0007669"/>
    <property type="project" value="TreeGrafter"/>
</dbReference>
<name>A0A418R7E4_9BACT</name>
<dbReference type="GO" id="GO:0003700">
    <property type="term" value="F:DNA-binding transcription factor activity"/>
    <property type="evidence" value="ECO:0007669"/>
    <property type="project" value="InterPro"/>
</dbReference>
<dbReference type="Gene3D" id="1.10.10.10">
    <property type="entry name" value="Winged helix-like DNA-binding domain superfamily/Winged helix DNA-binding domain"/>
    <property type="match status" value="1"/>
</dbReference>
<evidence type="ECO:0000256" key="5">
    <source>
        <dbReference type="ARBA" id="ARBA00023125"/>
    </source>
</evidence>
<evidence type="ECO:0000256" key="3">
    <source>
        <dbReference type="ARBA" id="ARBA00022833"/>
    </source>
</evidence>
<evidence type="ECO:0000256" key="6">
    <source>
        <dbReference type="ARBA" id="ARBA00023163"/>
    </source>
</evidence>
<dbReference type="Gene3D" id="3.30.1490.190">
    <property type="match status" value="1"/>
</dbReference>
<dbReference type="InterPro" id="IPR036390">
    <property type="entry name" value="WH_DNA-bd_sf"/>
</dbReference>
<keyword evidence="9" id="KW-1185">Reference proteome</keyword>
<evidence type="ECO:0000256" key="7">
    <source>
        <dbReference type="PIRSR" id="PIRSR602481-1"/>
    </source>
</evidence>
<evidence type="ECO:0000313" key="9">
    <source>
        <dbReference type="Proteomes" id="UP000284250"/>
    </source>
</evidence>
<dbReference type="PANTHER" id="PTHR33202">
    <property type="entry name" value="ZINC UPTAKE REGULATION PROTEIN"/>
    <property type="match status" value="1"/>
</dbReference>
<dbReference type="PANTHER" id="PTHR33202:SF7">
    <property type="entry name" value="FERRIC UPTAKE REGULATION PROTEIN"/>
    <property type="match status" value="1"/>
</dbReference>
<dbReference type="CDD" id="cd07153">
    <property type="entry name" value="Fur_like"/>
    <property type="match status" value="1"/>
</dbReference>
<reference evidence="8 9" key="1">
    <citation type="submission" date="2019-01" db="EMBL/GenBank/DDBJ databases">
        <title>Hymenobacter humicola sp. nov., isolated from soils in Antarctica.</title>
        <authorList>
            <person name="Sedlacek I."/>
            <person name="Holochova P."/>
            <person name="Kralova S."/>
            <person name="Pantucek R."/>
            <person name="Stankova E."/>
            <person name="Vrbovska V."/>
            <person name="Kristofova L."/>
            <person name="Svec P."/>
            <person name="Busse H.-J."/>
        </authorList>
    </citation>
    <scope>NUCLEOTIDE SEQUENCE [LARGE SCALE GENOMIC DNA]</scope>
    <source>
        <strain evidence="8 9">CCM 8852</strain>
    </source>
</reference>
<dbReference type="InterPro" id="IPR043135">
    <property type="entry name" value="Fur_C"/>
</dbReference>
<dbReference type="AlphaFoldDB" id="A0A418R7E4"/>
<protein>
    <submittedName>
        <fullName evidence="8">Transcriptional repressor</fullName>
    </submittedName>
</protein>
<comment type="similarity">
    <text evidence="1">Belongs to the Fur family.</text>
</comment>
<keyword evidence="5" id="KW-0238">DNA-binding</keyword>
<organism evidence="8 9">
    <name type="scientific">Hymenobacter rubripertinctus</name>
    <dbReference type="NCBI Taxonomy" id="2029981"/>
    <lineage>
        <taxon>Bacteria</taxon>
        <taxon>Pseudomonadati</taxon>
        <taxon>Bacteroidota</taxon>
        <taxon>Cytophagia</taxon>
        <taxon>Cytophagales</taxon>
        <taxon>Hymenobacteraceae</taxon>
        <taxon>Hymenobacter</taxon>
    </lineage>
</organism>
<keyword evidence="4" id="KW-0805">Transcription regulation</keyword>
<evidence type="ECO:0000313" key="8">
    <source>
        <dbReference type="EMBL" id="RIY13397.1"/>
    </source>
</evidence>
<keyword evidence="7" id="KW-0479">Metal-binding</keyword>
<evidence type="ECO:0000256" key="2">
    <source>
        <dbReference type="ARBA" id="ARBA00022491"/>
    </source>
</evidence>
<evidence type="ECO:0000256" key="4">
    <source>
        <dbReference type="ARBA" id="ARBA00023015"/>
    </source>
</evidence>
<dbReference type="GO" id="GO:1900376">
    <property type="term" value="P:regulation of secondary metabolite biosynthetic process"/>
    <property type="evidence" value="ECO:0007669"/>
    <property type="project" value="TreeGrafter"/>
</dbReference>
<dbReference type="Proteomes" id="UP000284250">
    <property type="component" value="Unassembled WGS sequence"/>
</dbReference>
<dbReference type="Pfam" id="PF01475">
    <property type="entry name" value="FUR"/>
    <property type="match status" value="1"/>
</dbReference>
<dbReference type="InterPro" id="IPR036388">
    <property type="entry name" value="WH-like_DNA-bd_sf"/>
</dbReference>
<accession>A0A418R7E4</accession>
<keyword evidence="6" id="KW-0804">Transcription</keyword>
<dbReference type="GO" id="GO:0008270">
    <property type="term" value="F:zinc ion binding"/>
    <property type="evidence" value="ECO:0007669"/>
    <property type="project" value="TreeGrafter"/>
</dbReference>
<dbReference type="OrthoDB" id="594893at2"/>
<dbReference type="GO" id="GO:0000976">
    <property type="term" value="F:transcription cis-regulatory region binding"/>
    <property type="evidence" value="ECO:0007669"/>
    <property type="project" value="TreeGrafter"/>
</dbReference>
<gene>
    <name evidence="8" type="ORF">D0T11_02880</name>
</gene>
<dbReference type="EMBL" id="QYCN01000003">
    <property type="protein sequence ID" value="RIY13397.1"/>
    <property type="molecule type" value="Genomic_DNA"/>
</dbReference>
<dbReference type="InterPro" id="IPR002481">
    <property type="entry name" value="FUR"/>
</dbReference>
<dbReference type="SUPFAM" id="SSF46785">
    <property type="entry name" value="Winged helix' DNA-binding domain"/>
    <property type="match status" value="1"/>
</dbReference>
<comment type="cofactor">
    <cofactor evidence="7">
        <name>Zn(2+)</name>
        <dbReference type="ChEBI" id="CHEBI:29105"/>
    </cofactor>
    <text evidence="7">Binds 1 zinc ion per subunit.</text>
</comment>
<evidence type="ECO:0000256" key="1">
    <source>
        <dbReference type="ARBA" id="ARBA00007957"/>
    </source>
</evidence>
<feature type="binding site" evidence="7">
    <location>
        <position position="167"/>
    </location>
    <ligand>
        <name>Zn(2+)</name>
        <dbReference type="ChEBI" id="CHEBI:29105"/>
    </ligand>
</feature>
<comment type="caution">
    <text evidence="8">The sequence shown here is derived from an EMBL/GenBank/DDBJ whole genome shotgun (WGS) entry which is preliminary data.</text>
</comment>
<sequence>MNDRNNDSFTRDKVLRCAQDDRRFYLTRPALPTRKSRIPAGRETFLRTKALCAYLCGEFFLPVHASHTPVFPAPTPEPLPQRLARVGLRATRQRVLILDGLLTLPGHPTAEQVHQHVTRQVPSISLGTVYKTLDSFVAAGLTRRVASAEGSSRRFDADCTEHHHLFCTNTQEIIDYCDPQLDALIRDFFATKGLPDFQPRSFSLHITGDKVTGPQLRADEPPSAG</sequence>
<keyword evidence="3 7" id="KW-0862">Zinc</keyword>